<sequence>MQKMQVIFSVFLITFLFVACASEDVKNELDFKEFALGEKVLLKSVNGGEKTFLRKEKGFVIEGEEDKIIMFDFFGTFCQPCKEEALELSKLWQNNAKHFVIIGLSHFEEVSDEEVLKFAKDYNAFYFLSNSKEKDRLIAQILKDIAYQNMEQLPFKVVLKNGVYQNVSDFWNKGKKVKFYLGKVPSELIQEDINAILQGQN</sequence>
<evidence type="ECO:0000313" key="3">
    <source>
        <dbReference type="EMBL" id="PHY91781.1"/>
    </source>
</evidence>
<evidence type="ECO:0000313" key="4">
    <source>
        <dbReference type="Proteomes" id="UP000237472"/>
    </source>
</evidence>
<dbReference type="SUPFAM" id="SSF52833">
    <property type="entry name" value="Thioredoxin-like"/>
    <property type="match status" value="1"/>
</dbReference>
<gene>
    <name evidence="3" type="ORF">AA994_01750</name>
    <name evidence="2" type="ORF">CVU5213_05655</name>
</gene>
<protein>
    <submittedName>
        <fullName evidence="2">Redoxin domain-containing protein</fullName>
    </submittedName>
    <submittedName>
        <fullName evidence="3">Thioredoxin</fullName>
    </submittedName>
</protein>
<dbReference type="EMBL" id="LDWY01000019">
    <property type="protein sequence ID" value="PHY91781.1"/>
    <property type="molecule type" value="Genomic_DNA"/>
</dbReference>
<accession>A0A2G4R5E3</accession>
<dbReference type="OrthoDB" id="5338962at2"/>
<evidence type="ECO:0000256" key="1">
    <source>
        <dbReference type="SAM" id="SignalP"/>
    </source>
</evidence>
<reference evidence="2 5" key="4">
    <citation type="journal article" date="2021" name="Syst. Appl. Microbiol.">
        <title>nCampylobacter vulpis sp. nov. isolated from wild red foxes.</title>
        <authorList>
            <person name="Parisi A."/>
            <person name="Chiara M."/>
            <person name="Caffara M."/>
            <person name="Mion D."/>
            <person name="Miller W.G."/>
            <person name="Caruso M."/>
            <person name="Manzari C."/>
            <person name="Florio D."/>
            <person name="Capozzi L."/>
            <person name="D'Erchia A.M."/>
            <person name="Manzulli V."/>
            <person name="Zanoni R.G."/>
        </authorList>
    </citation>
    <scope>NUCLEOTIDE SEQUENCE [LARGE SCALE GENOMIC DNA]</scope>
    <source>
        <strain evidence="2 5">52/13</strain>
    </source>
</reference>
<name>A0A2G4R5E3_9BACT</name>
<dbReference type="AlphaFoldDB" id="A0A2G4R5E3"/>
<dbReference type="RefSeq" id="WP_099461051.1">
    <property type="nucleotide sequence ID" value="NZ_LDWY01000019.1"/>
</dbReference>
<dbReference type="Gene3D" id="3.40.30.10">
    <property type="entry name" value="Glutaredoxin"/>
    <property type="match status" value="1"/>
</dbReference>
<reference evidence="4" key="1">
    <citation type="submission" date="2015-06" db="EMBL/GenBank/DDBJ databases">
        <authorList>
            <person name="Parisi A."/>
            <person name="Chiara M."/>
            <person name="Florio D."/>
            <person name="Miccolupo A."/>
            <person name="Manzari C."/>
            <person name="Mion D."/>
            <person name="Caruso M."/>
            <person name="D'erchia A.M."/>
            <person name="Zanoni R."/>
        </authorList>
    </citation>
    <scope>NUCLEOTIDE SEQUENCE [LARGE SCALE GENOMIC DNA]</scope>
    <source>
        <strain evidence="4">73/13</strain>
    </source>
</reference>
<dbReference type="Proteomes" id="UP000237472">
    <property type="component" value="Unassembled WGS sequence"/>
</dbReference>
<keyword evidence="1" id="KW-0732">Signal</keyword>
<organism evidence="3 4">
    <name type="scientific">Campylobacter vulpis</name>
    <dbReference type="NCBI Taxonomy" id="1655500"/>
    <lineage>
        <taxon>Bacteria</taxon>
        <taxon>Pseudomonadati</taxon>
        <taxon>Campylobacterota</taxon>
        <taxon>Epsilonproteobacteria</taxon>
        <taxon>Campylobacterales</taxon>
        <taxon>Campylobacteraceae</taxon>
        <taxon>Campylobacter</taxon>
    </lineage>
</organism>
<keyword evidence="5" id="KW-1185">Reference proteome</keyword>
<dbReference type="InterPro" id="IPR036249">
    <property type="entry name" value="Thioredoxin-like_sf"/>
</dbReference>
<comment type="caution">
    <text evidence="3">The sequence shown here is derived from an EMBL/GenBank/DDBJ whole genome shotgun (WGS) entry which is preliminary data.</text>
</comment>
<proteinExistence type="predicted"/>
<evidence type="ECO:0000313" key="2">
    <source>
        <dbReference type="EMBL" id="MBS4241206.1"/>
    </source>
</evidence>
<dbReference type="Proteomes" id="UP000811399">
    <property type="component" value="Unassembled WGS sequence"/>
</dbReference>
<feature type="chain" id="PRO_5013767663" evidence="1">
    <location>
        <begin position="22"/>
        <end position="201"/>
    </location>
</feature>
<reference evidence="3" key="2">
    <citation type="submission" date="2015-06" db="EMBL/GenBank/DDBJ databases">
        <authorList>
            <person name="Hoefler B.C."/>
            <person name="Straight P.D."/>
        </authorList>
    </citation>
    <scope>NUCLEOTIDE SEQUENCE [LARGE SCALE GENOMIC DNA]</scope>
    <source>
        <strain evidence="3">73/13</strain>
    </source>
</reference>
<evidence type="ECO:0000313" key="5">
    <source>
        <dbReference type="Proteomes" id="UP000811399"/>
    </source>
</evidence>
<reference evidence="2" key="3">
    <citation type="submission" date="2019-07" db="EMBL/GenBank/DDBJ databases">
        <authorList>
            <person name="Miller W.G."/>
        </authorList>
    </citation>
    <scope>NUCLEOTIDE SEQUENCE</scope>
    <source>
        <strain evidence="2">52/13</strain>
    </source>
</reference>
<feature type="signal peptide" evidence="1">
    <location>
        <begin position="1"/>
        <end position="21"/>
    </location>
</feature>
<dbReference type="EMBL" id="VJYU01000015">
    <property type="protein sequence ID" value="MBS4241206.1"/>
    <property type="molecule type" value="Genomic_DNA"/>
</dbReference>
<dbReference type="PROSITE" id="PS51257">
    <property type="entry name" value="PROKAR_LIPOPROTEIN"/>
    <property type="match status" value="1"/>
</dbReference>